<dbReference type="AlphaFoldDB" id="A0A0Z8FWJ2"/>
<feature type="compositionally biased region" description="Low complexity" evidence="1">
    <location>
        <begin position="31"/>
        <end position="68"/>
    </location>
</feature>
<dbReference type="EMBL" id="FIGB01000008">
    <property type="protein sequence ID" value="CYU86236.1"/>
    <property type="molecule type" value="Genomic_DNA"/>
</dbReference>
<evidence type="ECO:0000313" key="9">
    <source>
        <dbReference type="EMBL" id="CYX90135.1"/>
    </source>
</evidence>
<dbReference type="EMBL" id="RSDG01000200">
    <property type="protein sequence ID" value="RRR39612.1"/>
    <property type="molecule type" value="Genomic_DNA"/>
</dbReference>
<evidence type="ECO:0000313" key="12">
    <source>
        <dbReference type="Proteomes" id="UP000072083"/>
    </source>
</evidence>
<dbReference type="Proteomes" id="UP000072083">
    <property type="component" value="Unassembled WGS sequence"/>
</dbReference>
<evidence type="ECO:0000256" key="1">
    <source>
        <dbReference type="SAM" id="MobiDB-lite"/>
    </source>
</evidence>
<gene>
    <name evidence="10" type="ORF">EJA00_12400</name>
    <name evidence="5" type="ORF">ERS132389_01954</name>
    <name evidence="4" type="ORF">ERS132406_00636</name>
    <name evidence="3" type="ORF">ERS132410_00639</name>
    <name evidence="6" type="ORF">ERS132421_01671</name>
    <name evidence="7" type="ORF">ERS132440_01147</name>
    <name evidence="8" type="ORF">ERS132452_00805</name>
    <name evidence="9" type="ORF">ERS132521_02080</name>
</gene>
<evidence type="ECO:0000313" key="13">
    <source>
        <dbReference type="Proteomes" id="UP000072353"/>
    </source>
</evidence>
<dbReference type="Proteomes" id="UP000073485">
    <property type="component" value="Unassembled WGS sequence"/>
</dbReference>
<keyword evidence="2" id="KW-0732">Signal</keyword>
<evidence type="ECO:0000313" key="17">
    <source>
        <dbReference type="Proteomes" id="UP000074356"/>
    </source>
</evidence>
<dbReference type="EMBL" id="FIIN01000004">
    <property type="protein sequence ID" value="CYV79404.1"/>
    <property type="molecule type" value="Genomic_DNA"/>
</dbReference>
<evidence type="ECO:0000313" key="10">
    <source>
        <dbReference type="EMBL" id="RRR39612.1"/>
    </source>
</evidence>
<reference evidence="11 12" key="1">
    <citation type="submission" date="2016-02" db="EMBL/GenBank/DDBJ databases">
        <authorList>
            <consortium name="Pathogen Informatics"/>
        </authorList>
    </citation>
    <scope>NUCLEOTIDE SEQUENCE [LARGE SCALE GENOMIC DNA]</scope>
    <source>
        <strain evidence="5 15">LSS27</strain>
        <strain evidence="4 12">LSS44</strain>
        <strain evidence="3 16">LSS48</strain>
        <strain evidence="6 14">LSS59</strain>
        <strain evidence="7 17">LSS78</strain>
        <strain evidence="8 11">LSS90</strain>
        <strain evidence="9 13">SS975</strain>
    </source>
</reference>
<dbReference type="EMBL" id="FIHG01000010">
    <property type="protein sequence ID" value="CYV07006.1"/>
    <property type="molecule type" value="Genomic_DNA"/>
</dbReference>
<dbReference type="Proteomes" id="UP000071765">
    <property type="component" value="Unassembled WGS sequence"/>
</dbReference>
<dbReference type="Proteomes" id="UP000073390">
    <property type="component" value="Unassembled WGS sequence"/>
</dbReference>
<organism evidence="10 18">
    <name type="scientific">Streptococcus suis</name>
    <dbReference type="NCBI Taxonomy" id="1307"/>
    <lineage>
        <taxon>Bacteria</taxon>
        <taxon>Bacillati</taxon>
        <taxon>Bacillota</taxon>
        <taxon>Bacilli</taxon>
        <taxon>Lactobacillales</taxon>
        <taxon>Streptococcaceae</taxon>
        <taxon>Streptococcus</taxon>
    </lineage>
</organism>
<accession>A0A0Z8FWJ2</accession>
<dbReference type="Proteomes" id="UP000273973">
    <property type="component" value="Unassembled WGS sequence"/>
</dbReference>
<evidence type="ECO:0000313" key="3">
    <source>
        <dbReference type="EMBL" id="CYU60177.1"/>
    </source>
</evidence>
<sequence length="229" mass="25286">MKKFISRIMLVSTVVLLAACQSIQTKEDETSNTSSSSQVTTSSDQQSTSESSSETTSSSDSQTEASSTNTQAIPTVYQSVIDRYQANLGQVSEAINQDEVSSYLSLLTSQGQEYSGAFYSLYDIDQNGTEELLIALNKSGDYILIDLYTQLSGENFRLVDNFRNIGFEIGPDAILRPLQDGTYLFEGGGVYRIYQYNAMIPGLKRISESDTNPETSPLLELKSLHWVKL</sequence>
<evidence type="ECO:0000256" key="2">
    <source>
        <dbReference type="SAM" id="SignalP"/>
    </source>
</evidence>
<evidence type="ECO:0000313" key="11">
    <source>
        <dbReference type="Proteomes" id="UP000071765"/>
    </source>
</evidence>
<evidence type="ECO:0000313" key="16">
    <source>
        <dbReference type="Proteomes" id="UP000073485"/>
    </source>
</evidence>
<reference evidence="10 18" key="2">
    <citation type="submission" date="2018-11" db="EMBL/GenBank/DDBJ databases">
        <authorList>
            <person name="Stevens M.J."/>
            <person name="Cernela N."/>
            <person name="Spoerry Serrano N."/>
            <person name="Schmitt S."/>
            <person name="Schrenzel J."/>
            <person name="Stephan R."/>
        </authorList>
    </citation>
    <scope>NUCLEOTIDE SEQUENCE [LARGE SCALE GENOMIC DNA]</scope>
    <source>
        <strain evidence="10 18">SS1014</strain>
    </source>
</reference>
<protein>
    <submittedName>
        <fullName evidence="10">Colicin lysis protein</fullName>
    </submittedName>
</protein>
<dbReference type="EMBL" id="FIGZ01000004">
    <property type="protein sequence ID" value="CYU70044.1"/>
    <property type="molecule type" value="Genomic_DNA"/>
</dbReference>
<dbReference type="PROSITE" id="PS51257">
    <property type="entry name" value="PROKAR_LIPOPROTEIN"/>
    <property type="match status" value="1"/>
</dbReference>
<dbReference type="Proteomes" id="UP000072353">
    <property type="component" value="Unassembled WGS sequence"/>
</dbReference>
<dbReference type="Proteomes" id="UP000073200">
    <property type="component" value="Unassembled WGS sequence"/>
</dbReference>
<dbReference type="Proteomes" id="UP000074356">
    <property type="component" value="Unassembled WGS sequence"/>
</dbReference>
<evidence type="ECO:0000313" key="4">
    <source>
        <dbReference type="EMBL" id="CYU70044.1"/>
    </source>
</evidence>
<evidence type="ECO:0000313" key="5">
    <source>
        <dbReference type="EMBL" id="CYU86236.1"/>
    </source>
</evidence>
<feature type="signal peptide" evidence="2">
    <location>
        <begin position="1"/>
        <end position="18"/>
    </location>
</feature>
<dbReference type="EMBL" id="FILL01000027">
    <property type="protein sequence ID" value="CYX90135.1"/>
    <property type="molecule type" value="Genomic_DNA"/>
</dbReference>
<feature type="chain" id="PRO_5043133917" evidence="2">
    <location>
        <begin position="19"/>
        <end position="229"/>
    </location>
</feature>
<evidence type="ECO:0000313" key="15">
    <source>
        <dbReference type="Proteomes" id="UP000073390"/>
    </source>
</evidence>
<proteinExistence type="predicted"/>
<evidence type="ECO:0000313" key="7">
    <source>
        <dbReference type="EMBL" id="CYV58628.1"/>
    </source>
</evidence>
<evidence type="ECO:0000313" key="6">
    <source>
        <dbReference type="EMBL" id="CYV07006.1"/>
    </source>
</evidence>
<dbReference type="EMBL" id="FIIB01000008">
    <property type="protein sequence ID" value="CYV58628.1"/>
    <property type="molecule type" value="Genomic_DNA"/>
</dbReference>
<evidence type="ECO:0000313" key="14">
    <source>
        <dbReference type="Proteomes" id="UP000073200"/>
    </source>
</evidence>
<dbReference type="EMBL" id="FIGO01000003">
    <property type="protein sequence ID" value="CYU60177.1"/>
    <property type="molecule type" value="Genomic_DNA"/>
</dbReference>
<evidence type="ECO:0000313" key="18">
    <source>
        <dbReference type="Proteomes" id="UP000273973"/>
    </source>
</evidence>
<dbReference type="RefSeq" id="WP_024401261.1">
    <property type="nucleotide sequence ID" value="NZ_CEDD01000009.1"/>
</dbReference>
<reference evidence="10 18" key="3">
    <citation type="submission" date="2018-12" db="EMBL/GenBank/DDBJ databases">
        <title>Whole-genome sequences of fifteen clinical Streptococcus suis strains isolated from pigs between 2006 and 2018.</title>
        <authorList>
            <person name="Stevens M.J.A."/>
            <person name="Cernela N."/>
            <person name="Spoerry Serrano N."/>
            <person name="Schmitt S."/>
            <person name="Schrenzel J."/>
            <person name="Stephan R."/>
        </authorList>
    </citation>
    <scope>NUCLEOTIDE SEQUENCE [LARGE SCALE GENOMIC DNA]</scope>
    <source>
        <strain evidence="10 18">SS1014</strain>
    </source>
</reference>
<feature type="region of interest" description="Disordered" evidence="1">
    <location>
        <begin position="26"/>
        <end position="69"/>
    </location>
</feature>
<evidence type="ECO:0000313" key="8">
    <source>
        <dbReference type="EMBL" id="CYV79404.1"/>
    </source>
</evidence>
<name>A0A0Z8FWJ2_STRSU</name>